<dbReference type="InterPro" id="IPR036844">
    <property type="entry name" value="Hint_dom_sf"/>
</dbReference>
<dbReference type="Pfam" id="PF17657">
    <property type="entry name" value="DNA_pol3_finger"/>
    <property type="match status" value="2"/>
</dbReference>
<dbReference type="NCBIfam" id="TIGR01443">
    <property type="entry name" value="intein_Cterm"/>
    <property type="match status" value="1"/>
</dbReference>
<dbReference type="InterPro" id="IPR003586">
    <property type="entry name" value="Hint_dom_C"/>
</dbReference>
<dbReference type="SMART" id="SM00305">
    <property type="entry name" value="HintC"/>
    <property type="match status" value="1"/>
</dbReference>
<evidence type="ECO:0000259" key="13">
    <source>
        <dbReference type="SMART" id="SM00306"/>
    </source>
</evidence>
<dbReference type="InterPro" id="IPR040982">
    <property type="entry name" value="DNA_pol3_finger"/>
</dbReference>
<keyword evidence="5 15" id="KW-0548">Nucleotidyltransferase</keyword>
<dbReference type="Pfam" id="PF01336">
    <property type="entry name" value="tRNA_anti-codon"/>
    <property type="match status" value="1"/>
</dbReference>
<keyword evidence="4 15" id="KW-0808">Transferase</keyword>
<sequence length="1709" mass="190875">MPEFCHLHCHTQYSLLDGAAEIGTMMDKAVADGQKGVALTDHGNMFGAFKFVNEATKRGIKPMLGCEFYLVEDRHKKVFSRAAGEKDNRYHQLMLAKNKQGYINLSKLCSIGYIEGLYGKYPRIDKELILKYHEGLVVTSCCIGAEIPQLLLQRKDEAAEEALRWWLDVFGEDYYIEIQRHRGMEDIDGLGISQEDVNQKLLLLAKKYNVKVICTNDSHYVEEDDFLPHDILLCVNTGSLMDDPTRFKFPSSDFYFKQQIEMANLFRDVPESVANTLEVYDKIETLQLASDVLLPNFPMPPNFSSQDEYLRHLTYEGARKRYGEITEKTRERLDFELDVIKASGYPGYFLIVQDFTTAARQMGVSVGPGRGSAAGSAVAYCVGITNVDPIKYDLLFERFLNPERVSMPDIDIDFDDVGRQKVIDYVIDKYGQEQVAQIVTYGTMAAKSSLRDVGRVMDVPLSEVDRVAKSFPQQLGASLGQVLAKNDIDPKLKGKMNSEDIDRAYAFRELAQGQNQIGEMIRMAQKLEGSVRNTGIHACGVVITPSNITEHVPVTADKDTGMYVSQYDNSVAESAGLLKMDFLGLKTLTIIKDALAMIKENHGVDIDVDAIPLDDEKTYELFQRGETNGIFQYESGGMQKHMKNLKPTTFDDLIAMNALYRPGPLEYIPEFIERKHGRNEIVYDLPAMEEYLHETYGICVTGDTLVHDAVSGKRVRIDELEHRVGDFLCQGVDAENQQATGWLTHWVCNGVKPVFEVVLRSGKRVKMTENHRVLTEDGWRELRDLGVGSFIGTPRGVLGRNVYSSVESSASIYPSPGPCATRLASPVPQGRGDGEPGLECLQREDVGKMERVNPTLGRDLSDLFYPSPGPCATRLASPVPQERGDGEPGLECLQREDVGKMERVNPTLGRDLSVSFYPSPGPCATRLASPVPQGRGDGEPGLECLQRGGAGFGRDFSASIYPTPGPSPQGRGDSQDLTYTLQRKDVTGLERLHAALGLRNNAPYADGVVTHDYWEVPTAVTRAVYAYAKGMRKAPTLAERIMWLVVRNGKIAGYTFQRQKPMGDCIPDFICLQKRIVVEVDGAYHQRPEMMLSDAERDAKFAAVGYRTIRFTNEEIRNDLPSVIQRLTEAVCSAEDRPLPYPVEVFSFSKNLSSKHSSSAPGSPLPCGEGPGEGSNYNDGPRESSSQVIWDEIISITPAGNEKVYDITVEGIHNYVGNNILLHNCVYQEQVMLLSQKLANFTKGEADTLRKAMGKKQKAVLDKMYPSFIAGGTANGHPEDKLGKIWKDWEAFASYAFNKSHSTCYALVAYQTAYLKAHYPAEYMASVLTHNKSDQTKLTFFLRECKRMDVPVLGPDINESQADFSVNKKGAIRIGMTALKGVGEGPVEAILDARKSGPFTSLFNLLQRIEPGAINKRVLEALVDAGAFDCFQNVHRAQYFAPSEKFDSYLEHVTKYANAYHAQLASAASSLFGAFQAEILPDEPTPPEAKEWLLPEKLAREKEITGVYVSGHPLDGYKLEIDNYVTCSLGEVNPIKYGRSTVRLAGMIVGARHMVSKNGNGWGIFELGDYDATLEFKLFGEDYQKYRHILHQGTALFLTATYRKKWNSEELELNISDVKLLEGVGREMTEAIVLKLPLEDLNERMVVALDDLCQRFPGQQKLRMVFYDREEDVQLKMFSLKRTVEADTDFVREVERLGITYRLESAVRG</sequence>
<evidence type="ECO:0000313" key="16">
    <source>
        <dbReference type="Proteomes" id="UP000650081"/>
    </source>
</evidence>
<dbReference type="InterPro" id="IPR007569">
    <property type="entry name" value="DUF559"/>
</dbReference>
<dbReference type="Gene3D" id="3.40.960.10">
    <property type="entry name" value="VSR Endonuclease"/>
    <property type="match status" value="1"/>
</dbReference>
<dbReference type="PANTHER" id="PTHR32294:SF0">
    <property type="entry name" value="DNA POLYMERASE III SUBUNIT ALPHA"/>
    <property type="match status" value="1"/>
</dbReference>
<dbReference type="Gene3D" id="1.10.150.870">
    <property type="match status" value="1"/>
</dbReference>
<dbReference type="InterPro" id="IPR029460">
    <property type="entry name" value="DNAPol_HHH"/>
</dbReference>
<dbReference type="GO" id="GO:0003887">
    <property type="term" value="F:DNA-directed DNA polymerase activity"/>
    <property type="evidence" value="ECO:0007669"/>
    <property type="project" value="UniProtKB-KW"/>
</dbReference>
<dbReference type="InterPro" id="IPR006141">
    <property type="entry name" value="Intein_N"/>
</dbReference>
<dbReference type="Pfam" id="PF04480">
    <property type="entry name" value="DUF559"/>
    <property type="match status" value="1"/>
</dbReference>
<dbReference type="SUPFAM" id="SSF160975">
    <property type="entry name" value="AF1531-like"/>
    <property type="match status" value="1"/>
</dbReference>
<dbReference type="Gene3D" id="2.170.16.10">
    <property type="entry name" value="Hedgehog/Intein (Hint) domain"/>
    <property type="match status" value="2"/>
</dbReference>
<dbReference type="CDD" id="cd01038">
    <property type="entry name" value="Endonuclease_DUF559"/>
    <property type="match status" value="1"/>
</dbReference>
<protein>
    <recommendedName>
        <fullName evidence="3">DNA polymerase III subunit alpha</fullName>
        <ecNumber evidence="2">2.7.7.7</ecNumber>
    </recommendedName>
</protein>
<dbReference type="InterPro" id="IPR047216">
    <property type="entry name" value="Endonuclease_DUF559_bact"/>
</dbReference>
<evidence type="ECO:0000256" key="3">
    <source>
        <dbReference type="ARBA" id="ARBA00019114"/>
    </source>
</evidence>
<evidence type="ECO:0000256" key="1">
    <source>
        <dbReference type="ARBA" id="ARBA00004496"/>
    </source>
</evidence>
<dbReference type="NCBIfam" id="TIGR00594">
    <property type="entry name" value="polc"/>
    <property type="match status" value="1"/>
</dbReference>
<dbReference type="InterPro" id="IPR016195">
    <property type="entry name" value="Pol/histidinol_Pase-like"/>
</dbReference>
<proteinExistence type="predicted"/>
<feature type="region of interest" description="Disordered" evidence="11">
    <location>
        <begin position="1155"/>
        <end position="1183"/>
    </location>
</feature>
<dbReference type="Pfam" id="PF02811">
    <property type="entry name" value="PHP"/>
    <property type="match status" value="1"/>
</dbReference>
<feature type="domain" description="Hint" evidence="13">
    <location>
        <begin position="697"/>
        <end position="795"/>
    </location>
</feature>
<evidence type="ECO:0000256" key="4">
    <source>
        <dbReference type="ARBA" id="ARBA00022679"/>
    </source>
</evidence>
<feature type="domain" description="Hint" evidence="12">
    <location>
        <begin position="1185"/>
        <end position="1230"/>
    </location>
</feature>
<organism evidence="15 16">
    <name type="scientific">Neolewinella lacunae</name>
    <dbReference type="NCBI Taxonomy" id="1517758"/>
    <lineage>
        <taxon>Bacteria</taxon>
        <taxon>Pseudomonadati</taxon>
        <taxon>Bacteroidota</taxon>
        <taxon>Saprospiria</taxon>
        <taxon>Saprospirales</taxon>
        <taxon>Lewinellaceae</taxon>
        <taxon>Neolewinella</taxon>
    </lineage>
</organism>
<dbReference type="EC" id="2.7.7.7" evidence="2"/>
<keyword evidence="7" id="KW-0068">Autocatalytic cleavage</keyword>
<dbReference type="GO" id="GO:0016539">
    <property type="term" value="P:intein-mediated protein splicing"/>
    <property type="evidence" value="ECO:0007669"/>
    <property type="project" value="InterPro"/>
</dbReference>
<comment type="catalytic activity">
    <reaction evidence="10">
        <text>DNA(n) + a 2'-deoxyribonucleoside 5'-triphosphate = DNA(n+1) + diphosphate</text>
        <dbReference type="Rhea" id="RHEA:22508"/>
        <dbReference type="Rhea" id="RHEA-COMP:17339"/>
        <dbReference type="Rhea" id="RHEA-COMP:17340"/>
        <dbReference type="ChEBI" id="CHEBI:33019"/>
        <dbReference type="ChEBI" id="CHEBI:61560"/>
        <dbReference type="ChEBI" id="CHEBI:173112"/>
        <dbReference type="EC" id="2.7.7.7"/>
    </reaction>
</comment>
<evidence type="ECO:0000259" key="14">
    <source>
        <dbReference type="SMART" id="SM00481"/>
    </source>
</evidence>
<accession>A0A923PK57</accession>
<dbReference type="EMBL" id="JACSIT010000139">
    <property type="protein sequence ID" value="MBC6995550.1"/>
    <property type="molecule type" value="Genomic_DNA"/>
</dbReference>
<dbReference type="PROSITE" id="PS50818">
    <property type="entry name" value="INTEIN_C_TER"/>
    <property type="match status" value="1"/>
</dbReference>
<evidence type="ECO:0000256" key="7">
    <source>
        <dbReference type="ARBA" id="ARBA00022813"/>
    </source>
</evidence>
<dbReference type="Gene3D" id="1.10.10.1600">
    <property type="entry name" value="Bacterial DNA polymerase III alpha subunit, thumb domain"/>
    <property type="match status" value="1"/>
</dbReference>
<dbReference type="SUPFAM" id="SSF52980">
    <property type="entry name" value="Restriction endonuclease-like"/>
    <property type="match status" value="1"/>
</dbReference>
<dbReference type="Pfam" id="PF07733">
    <property type="entry name" value="DNA_pol3_alpha"/>
    <property type="match status" value="1"/>
</dbReference>
<dbReference type="GO" id="GO:0003676">
    <property type="term" value="F:nucleic acid binding"/>
    <property type="evidence" value="ECO:0007669"/>
    <property type="project" value="InterPro"/>
</dbReference>
<dbReference type="InterPro" id="IPR003141">
    <property type="entry name" value="Pol/His_phosphatase_N"/>
</dbReference>
<evidence type="ECO:0000256" key="10">
    <source>
        <dbReference type="ARBA" id="ARBA00049244"/>
    </source>
</evidence>
<feature type="region of interest" description="Disordered" evidence="11">
    <location>
        <begin position="956"/>
        <end position="975"/>
    </location>
</feature>
<keyword evidence="6" id="KW-0235">DNA replication</keyword>
<dbReference type="InterPro" id="IPR003587">
    <property type="entry name" value="Hint_dom_N"/>
</dbReference>
<dbReference type="InterPro" id="IPR011708">
    <property type="entry name" value="DNA_pol3_alpha_NTPase_dom"/>
</dbReference>
<name>A0A923PK57_9BACT</name>
<feature type="domain" description="Polymerase/histidinol phosphatase N-terminal" evidence="14">
    <location>
        <begin position="5"/>
        <end position="72"/>
    </location>
</feature>
<dbReference type="CDD" id="cd12113">
    <property type="entry name" value="PHP_PolIIIA_DnaE3"/>
    <property type="match status" value="1"/>
</dbReference>
<comment type="subcellular location">
    <subcellularLocation>
        <location evidence="1">Cytoplasm</location>
    </subcellularLocation>
</comment>
<dbReference type="SUPFAM" id="SSF89550">
    <property type="entry name" value="PHP domain-like"/>
    <property type="match status" value="1"/>
</dbReference>
<dbReference type="GO" id="GO:0008408">
    <property type="term" value="F:3'-5' exonuclease activity"/>
    <property type="evidence" value="ECO:0007669"/>
    <property type="project" value="InterPro"/>
</dbReference>
<gene>
    <name evidence="15" type="primary">dnaE</name>
    <name evidence="15" type="ORF">H9S92_15380</name>
</gene>
<dbReference type="PANTHER" id="PTHR32294">
    <property type="entry name" value="DNA POLYMERASE III SUBUNIT ALPHA"/>
    <property type="match status" value="1"/>
</dbReference>
<reference evidence="15" key="1">
    <citation type="submission" date="2020-08" db="EMBL/GenBank/DDBJ databases">
        <title>Lewinella bacteria from marine environments.</title>
        <authorList>
            <person name="Zhong Y."/>
        </authorList>
    </citation>
    <scope>NUCLEOTIDE SEQUENCE</scope>
    <source>
        <strain evidence="15">KCTC 42187</strain>
    </source>
</reference>
<dbReference type="InterPro" id="IPR004013">
    <property type="entry name" value="PHP_dom"/>
</dbReference>
<evidence type="ECO:0000313" key="15">
    <source>
        <dbReference type="EMBL" id="MBC6995550.1"/>
    </source>
</evidence>
<dbReference type="SMART" id="SM00481">
    <property type="entry name" value="POLIIIAc"/>
    <property type="match status" value="1"/>
</dbReference>
<comment type="caution">
    <text evidence="15">The sequence shown here is derived from an EMBL/GenBank/DDBJ whole genome shotgun (WGS) entry which is preliminary data.</text>
</comment>
<dbReference type="CDD" id="cd00081">
    <property type="entry name" value="Hint"/>
    <property type="match status" value="2"/>
</dbReference>
<evidence type="ECO:0000256" key="8">
    <source>
        <dbReference type="ARBA" id="ARBA00022932"/>
    </source>
</evidence>
<dbReference type="PRINTS" id="PR00379">
    <property type="entry name" value="INTEIN"/>
</dbReference>
<evidence type="ECO:0000256" key="5">
    <source>
        <dbReference type="ARBA" id="ARBA00022695"/>
    </source>
</evidence>
<dbReference type="InterPro" id="IPR011335">
    <property type="entry name" value="Restrct_endonuc-II-like"/>
</dbReference>
<dbReference type="InterPro" id="IPR030934">
    <property type="entry name" value="Intein_C"/>
</dbReference>
<keyword evidence="8" id="KW-0239">DNA-directed DNA polymerase</keyword>
<dbReference type="GO" id="GO:0006260">
    <property type="term" value="P:DNA replication"/>
    <property type="evidence" value="ECO:0007669"/>
    <property type="project" value="UniProtKB-KW"/>
</dbReference>
<dbReference type="SUPFAM" id="SSF51294">
    <property type="entry name" value="Hedgehog/intein (Hint) domain"/>
    <property type="match status" value="1"/>
</dbReference>
<dbReference type="InterPro" id="IPR041931">
    <property type="entry name" value="DNA_pol3_alpha_thumb_dom"/>
</dbReference>
<dbReference type="GO" id="GO:0005737">
    <property type="term" value="C:cytoplasm"/>
    <property type="evidence" value="ECO:0007669"/>
    <property type="project" value="UniProtKB-SubCell"/>
</dbReference>
<evidence type="ECO:0000259" key="12">
    <source>
        <dbReference type="SMART" id="SM00305"/>
    </source>
</evidence>
<evidence type="ECO:0000256" key="11">
    <source>
        <dbReference type="SAM" id="MobiDB-lite"/>
    </source>
</evidence>
<dbReference type="CDD" id="cd04485">
    <property type="entry name" value="DnaE_OBF"/>
    <property type="match status" value="1"/>
</dbReference>
<evidence type="ECO:0000256" key="6">
    <source>
        <dbReference type="ARBA" id="ARBA00022705"/>
    </source>
</evidence>
<evidence type="ECO:0000256" key="9">
    <source>
        <dbReference type="ARBA" id="ARBA00023000"/>
    </source>
</evidence>
<keyword evidence="9" id="KW-0651">Protein splicing</keyword>
<keyword evidence="16" id="KW-1185">Reference proteome</keyword>
<dbReference type="SMART" id="SM00306">
    <property type="entry name" value="HintN"/>
    <property type="match status" value="1"/>
</dbReference>
<dbReference type="Proteomes" id="UP000650081">
    <property type="component" value="Unassembled WGS sequence"/>
</dbReference>
<dbReference type="Pfam" id="PF14579">
    <property type="entry name" value="HHH_6"/>
    <property type="match status" value="1"/>
</dbReference>
<dbReference type="Gene3D" id="3.20.20.140">
    <property type="entry name" value="Metal-dependent hydrolases"/>
    <property type="match status" value="1"/>
</dbReference>
<dbReference type="InterPro" id="IPR004365">
    <property type="entry name" value="NA-bd_OB_tRNA"/>
</dbReference>
<dbReference type="InterPro" id="IPR006142">
    <property type="entry name" value="INTEIN"/>
</dbReference>
<dbReference type="InterPro" id="IPR004805">
    <property type="entry name" value="DnaE2/DnaE/PolC"/>
</dbReference>
<dbReference type="PROSITE" id="PS50817">
    <property type="entry name" value="INTEIN_N_TER"/>
    <property type="match status" value="1"/>
</dbReference>
<evidence type="ECO:0000256" key="2">
    <source>
        <dbReference type="ARBA" id="ARBA00012417"/>
    </source>
</evidence>